<dbReference type="RefSeq" id="XP_058305433.1">
    <property type="nucleotide sequence ID" value="XM_058455445.1"/>
</dbReference>
<feature type="domain" description="Rhodopsin" evidence="7">
    <location>
        <begin position="28"/>
        <end position="224"/>
    </location>
</feature>
<protein>
    <recommendedName>
        <fullName evidence="7">Rhodopsin domain-containing protein</fullName>
    </recommendedName>
</protein>
<gene>
    <name evidence="8" type="ORF">N7498_008383</name>
</gene>
<dbReference type="EMBL" id="JAPQKR010000015">
    <property type="protein sequence ID" value="KAJ5194945.1"/>
    <property type="molecule type" value="Genomic_DNA"/>
</dbReference>
<evidence type="ECO:0000313" key="9">
    <source>
        <dbReference type="Proteomes" id="UP001150904"/>
    </source>
</evidence>
<dbReference type="Pfam" id="PF20684">
    <property type="entry name" value="Fung_rhodopsin"/>
    <property type="match status" value="1"/>
</dbReference>
<dbReference type="PANTHER" id="PTHR33048">
    <property type="entry name" value="PTH11-LIKE INTEGRAL MEMBRANE PROTEIN (AFU_ORTHOLOGUE AFUA_5G11245)"/>
    <property type="match status" value="1"/>
</dbReference>
<keyword evidence="2 6" id="KW-0812">Transmembrane</keyword>
<evidence type="ECO:0000256" key="5">
    <source>
        <dbReference type="ARBA" id="ARBA00038359"/>
    </source>
</evidence>
<dbReference type="InterPro" id="IPR052337">
    <property type="entry name" value="SAT4-like"/>
</dbReference>
<sequence length="274" mass="31162">MANDNYWQAVLITVPIVGAAIATLFFLLRLYSRLLTSMKLNIGDILMFFWPVLLLRSDYKHNPWEGKTDIWGLGSEHREKAALIDPENMLIFTDQQLFWITQTFWPLSQAFIKFSTIILLHNLLGSSKKLHVTTTILLIFTAGWGIASLLVNIFQCWPPQYFWLQGSIQGNCIPSQTAFYISIGSLSLVEDILILFLPVAVIWRLKLAVSDKIQLTGLFSIGSLIQRAHRKKPYGLCLNLTLPLFAAHLFLCDLFSENGQEHMRIPAAVVVERI</sequence>
<comment type="subcellular location">
    <subcellularLocation>
        <location evidence="1">Membrane</location>
        <topology evidence="1">Multi-pass membrane protein</topology>
    </subcellularLocation>
</comment>
<dbReference type="GeneID" id="83182746"/>
<reference evidence="8" key="2">
    <citation type="journal article" date="2023" name="IMA Fungus">
        <title>Comparative genomic study of the Penicillium genus elucidates a diverse pangenome and 15 lateral gene transfer events.</title>
        <authorList>
            <person name="Petersen C."/>
            <person name="Sorensen T."/>
            <person name="Nielsen M.R."/>
            <person name="Sondergaard T.E."/>
            <person name="Sorensen J.L."/>
            <person name="Fitzpatrick D.A."/>
            <person name="Frisvad J.C."/>
            <person name="Nielsen K.L."/>
        </authorList>
    </citation>
    <scope>NUCLEOTIDE SEQUENCE</scope>
    <source>
        <strain evidence="8">IBT 15544</strain>
    </source>
</reference>
<keyword evidence="4 6" id="KW-0472">Membrane</keyword>
<evidence type="ECO:0000313" key="8">
    <source>
        <dbReference type="EMBL" id="KAJ5194945.1"/>
    </source>
</evidence>
<dbReference type="Proteomes" id="UP001150904">
    <property type="component" value="Unassembled WGS sequence"/>
</dbReference>
<dbReference type="PANTHER" id="PTHR33048:SF47">
    <property type="entry name" value="INTEGRAL MEMBRANE PROTEIN-RELATED"/>
    <property type="match status" value="1"/>
</dbReference>
<evidence type="ECO:0000259" key="7">
    <source>
        <dbReference type="Pfam" id="PF20684"/>
    </source>
</evidence>
<feature type="transmembrane region" description="Helical" evidence="6">
    <location>
        <begin position="136"/>
        <end position="157"/>
    </location>
</feature>
<keyword evidence="3 6" id="KW-1133">Transmembrane helix</keyword>
<evidence type="ECO:0000256" key="6">
    <source>
        <dbReference type="SAM" id="Phobius"/>
    </source>
</evidence>
<evidence type="ECO:0000256" key="3">
    <source>
        <dbReference type="ARBA" id="ARBA00022989"/>
    </source>
</evidence>
<dbReference type="AlphaFoldDB" id="A0A9W9JDL1"/>
<dbReference type="GO" id="GO:0016020">
    <property type="term" value="C:membrane"/>
    <property type="evidence" value="ECO:0007669"/>
    <property type="project" value="UniProtKB-SubCell"/>
</dbReference>
<proteinExistence type="inferred from homology"/>
<keyword evidence="9" id="KW-1185">Reference proteome</keyword>
<feature type="transmembrane region" description="Helical" evidence="6">
    <location>
        <begin position="177"/>
        <end position="203"/>
    </location>
</feature>
<evidence type="ECO:0000256" key="2">
    <source>
        <dbReference type="ARBA" id="ARBA00022692"/>
    </source>
</evidence>
<dbReference type="InterPro" id="IPR049326">
    <property type="entry name" value="Rhodopsin_dom_fungi"/>
</dbReference>
<evidence type="ECO:0000256" key="4">
    <source>
        <dbReference type="ARBA" id="ARBA00023136"/>
    </source>
</evidence>
<feature type="transmembrane region" description="Helical" evidence="6">
    <location>
        <begin position="6"/>
        <end position="28"/>
    </location>
</feature>
<comment type="similarity">
    <text evidence="5">Belongs to the SAT4 family.</text>
</comment>
<organism evidence="8 9">
    <name type="scientific">Penicillium cinerascens</name>
    <dbReference type="NCBI Taxonomy" id="70096"/>
    <lineage>
        <taxon>Eukaryota</taxon>
        <taxon>Fungi</taxon>
        <taxon>Dikarya</taxon>
        <taxon>Ascomycota</taxon>
        <taxon>Pezizomycotina</taxon>
        <taxon>Eurotiomycetes</taxon>
        <taxon>Eurotiomycetidae</taxon>
        <taxon>Eurotiales</taxon>
        <taxon>Aspergillaceae</taxon>
        <taxon>Penicillium</taxon>
    </lineage>
</organism>
<dbReference type="OrthoDB" id="10017208at2759"/>
<accession>A0A9W9JDL1</accession>
<comment type="caution">
    <text evidence="8">The sequence shown here is derived from an EMBL/GenBank/DDBJ whole genome shotgun (WGS) entry which is preliminary data.</text>
</comment>
<evidence type="ECO:0000256" key="1">
    <source>
        <dbReference type="ARBA" id="ARBA00004141"/>
    </source>
</evidence>
<reference evidence="8" key="1">
    <citation type="submission" date="2022-12" db="EMBL/GenBank/DDBJ databases">
        <authorList>
            <person name="Petersen C."/>
        </authorList>
    </citation>
    <scope>NUCLEOTIDE SEQUENCE</scope>
    <source>
        <strain evidence="8">IBT 15544</strain>
    </source>
</reference>
<name>A0A9W9JDL1_9EURO</name>